<dbReference type="PANTHER" id="PTHR36445:SF1">
    <property type="entry name" value="GTP CYCLOHYDROLASE MPTA"/>
    <property type="match status" value="1"/>
</dbReference>
<sequence length="257" mass="29877">MSIPDIQSQTDNRKITIDKVGVKGIRYPIVVQDREKGIQHSVADLNIYVELPHHRRGTHMSRFLEVLNRYHTEVFIDKLDAFLSELKTTLKADSAYIDIMFPFFMKKQAPVSRVSSLLGYDCSFNASFKDCFELWIGVKVPVTTLCPCSKAISVYGAHNQRSDIFIKVRYREFVWLEELIQLAEKHSSCEIYPILKRSDEKYVTEKAYNNPKFVEDVVREITLELNKDKRITGFYVEAENFESVHNHNAYALISRNL</sequence>
<comment type="catalytic activity">
    <reaction evidence="2">
        <text>GTP + H2O = 7,8-dihydroneopterin 3'-triphosphate + formate + H(+)</text>
        <dbReference type="Rhea" id="RHEA:17473"/>
        <dbReference type="ChEBI" id="CHEBI:15377"/>
        <dbReference type="ChEBI" id="CHEBI:15378"/>
        <dbReference type="ChEBI" id="CHEBI:15740"/>
        <dbReference type="ChEBI" id="CHEBI:37565"/>
        <dbReference type="ChEBI" id="CHEBI:58462"/>
        <dbReference type="EC" id="3.5.4.16"/>
    </reaction>
</comment>
<protein>
    <recommendedName>
        <fullName evidence="2">GTP cyclohydrolase FolE2</fullName>
        <ecNumber evidence="2">3.5.4.16</ecNumber>
    </recommendedName>
</protein>
<dbReference type="Pfam" id="PF02649">
    <property type="entry name" value="GCHY-1"/>
    <property type="match status" value="1"/>
</dbReference>
<dbReference type="AlphaFoldDB" id="B0VHH4"/>
<keyword evidence="4" id="KW-1185">Reference proteome</keyword>
<dbReference type="EMBL" id="CU466930">
    <property type="protein sequence ID" value="CAO80789.1"/>
    <property type="molecule type" value="Genomic_DNA"/>
</dbReference>
<dbReference type="Gene3D" id="3.10.270.10">
    <property type="entry name" value="Urate Oxidase"/>
    <property type="match status" value="1"/>
</dbReference>
<dbReference type="KEGG" id="caci:CLOAM0916"/>
<dbReference type="Proteomes" id="UP000002019">
    <property type="component" value="Chromosome"/>
</dbReference>
<dbReference type="STRING" id="459349.CLOAM0916"/>
<dbReference type="GO" id="GO:0003934">
    <property type="term" value="F:GTP cyclohydrolase I activity"/>
    <property type="evidence" value="ECO:0007669"/>
    <property type="project" value="UniProtKB-UniRule"/>
</dbReference>
<dbReference type="GO" id="GO:0046654">
    <property type="term" value="P:tetrahydrofolate biosynthetic process"/>
    <property type="evidence" value="ECO:0007669"/>
    <property type="project" value="UniProtKB-UniRule"/>
</dbReference>
<accession>B0VHH4</accession>
<comment type="pathway">
    <text evidence="2">Cofactor biosynthesis; 7,8-dihydroneopterin triphosphate biosynthesis; 7,8-dihydroneopterin triphosphate from GTP: step 1/1.</text>
</comment>
<feature type="site" description="May be catalytically important" evidence="2">
    <location>
        <position position="146"/>
    </location>
</feature>
<dbReference type="RefSeq" id="WP_015424647.1">
    <property type="nucleotide sequence ID" value="NC_020449.1"/>
</dbReference>
<organism evidence="3 4">
    <name type="scientific">Cloacimonas acidaminovorans (strain Evry)</name>
    <dbReference type="NCBI Taxonomy" id="459349"/>
    <lineage>
        <taxon>Bacteria</taxon>
        <taxon>Pseudomonadati</taxon>
        <taxon>Candidatus Cloacimonadota</taxon>
        <taxon>Candidatus Cloacimonadia</taxon>
        <taxon>Candidatus Cloacimonadales</taxon>
        <taxon>Candidatus Cloacimonadaceae</taxon>
        <taxon>Candidatus Cloacimonas</taxon>
    </lineage>
</organism>
<comment type="function">
    <text evidence="2">Converts GTP to 7,8-dihydroneopterin triphosphate.</text>
</comment>
<gene>
    <name evidence="2" type="primary">folE2</name>
    <name evidence="3" type="ordered locus">CLOAM0916</name>
</gene>
<dbReference type="NCBIfam" id="NF010200">
    <property type="entry name" value="PRK13674.1-1"/>
    <property type="match status" value="1"/>
</dbReference>
<comment type="similarity">
    <text evidence="2">Belongs to the GTP cyclohydrolase IV family.</text>
</comment>
<name>B0VHH4_CLOAI</name>
<dbReference type="EC" id="3.5.4.16" evidence="2"/>
<dbReference type="PANTHER" id="PTHR36445">
    <property type="entry name" value="GTP CYCLOHYDROLASE MPTA"/>
    <property type="match status" value="1"/>
</dbReference>
<proteinExistence type="inferred from homology"/>
<dbReference type="InterPro" id="IPR003801">
    <property type="entry name" value="GTP_cyclohydrolase_FolE2/MptA"/>
</dbReference>
<evidence type="ECO:0000313" key="4">
    <source>
        <dbReference type="Proteomes" id="UP000002019"/>
    </source>
</evidence>
<reference evidence="3 4" key="1">
    <citation type="journal article" date="2008" name="J. Bacteriol.">
        <title>'Candidatus Cloacamonas acidaminovorans': genome sequence reconstruction provides a first glimpse of a new bacterial division.</title>
        <authorList>
            <person name="Pelletier E."/>
            <person name="Kreimeyer A."/>
            <person name="Bocs S."/>
            <person name="Rouy Z."/>
            <person name="Gyapay G."/>
            <person name="Chouari R."/>
            <person name="Riviere D."/>
            <person name="Ganesan A."/>
            <person name="Daegelen P."/>
            <person name="Sghir A."/>
            <person name="Cohen G.N."/>
            <person name="Medigue C."/>
            <person name="Weissenbach J."/>
            <person name="Le Paslier D."/>
        </authorList>
    </citation>
    <scope>NUCLEOTIDE SEQUENCE [LARGE SCALE GENOMIC DNA]</scope>
    <source>
        <strain evidence="4">Evry</strain>
    </source>
</reference>
<evidence type="ECO:0000256" key="2">
    <source>
        <dbReference type="HAMAP-Rule" id="MF_01527"/>
    </source>
</evidence>
<dbReference type="HOGENOM" id="CLU_062816_1_1_0"/>
<dbReference type="eggNOG" id="COG1469">
    <property type="taxonomic scope" value="Bacteria"/>
</dbReference>
<keyword evidence="1 2" id="KW-0378">Hydrolase</keyword>
<dbReference type="HAMAP" id="MF_01527_B">
    <property type="entry name" value="GTP_cyclohydrol_B"/>
    <property type="match status" value="1"/>
</dbReference>
<evidence type="ECO:0000256" key="1">
    <source>
        <dbReference type="ARBA" id="ARBA00022801"/>
    </source>
</evidence>
<dbReference type="InterPro" id="IPR022838">
    <property type="entry name" value="GTP_cyclohydrolase_FolE2"/>
</dbReference>
<dbReference type="OrthoDB" id="9774824at2"/>
<dbReference type="UniPathway" id="UPA00848">
    <property type="reaction ID" value="UER00151"/>
</dbReference>
<evidence type="ECO:0000313" key="3">
    <source>
        <dbReference type="EMBL" id="CAO80789.1"/>
    </source>
</evidence>